<evidence type="ECO:0000256" key="1">
    <source>
        <dbReference type="ARBA" id="ARBA00004401"/>
    </source>
</evidence>
<dbReference type="InterPro" id="IPR000223">
    <property type="entry name" value="Pept_S26A_signal_pept_1"/>
</dbReference>
<dbReference type="PANTHER" id="PTHR43390:SF1">
    <property type="entry name" value="CHLOROPLAST PROCESSING PEPTIDASE"/>
    <property type="match status" value="1"/>
</dbReference>
<evidence type="ECO:0000256" key="2">
    <source>
        <dbReference type="ARBA" id="ARBA00009370"/>
    </source>
</evidence>
<reference evidence="5 6" key="1">
    <citation type="submission" date="2023-10" db="EMBL/GenBank/DDBJ databases">
        <title>Paenibacillus strain PFR10 Genome sequencing and assembly.</title>
        <authorList>
            <person name="Kim I."/>
        </authorList>
    </citation>
    <scope>NUCLEOTIDE SEQUENCE [LARGE SCALE GENOMIC DNA]</scope>
    <source>
        <strain evidence="5 6">PFR10</strain>
    </source>
</reference>
<dbReference type="InterPro" id="IPR019533">
    <property type="entry name" value="Peptidase_S26"/>
</dbReference>
<dbReference type="NCBIfam" id="TIGR02227">
    <property type="entry name" value="sigpep_I_bact"/>
    <property type="match status" value="1"/>
</dbReference>
<dbReference type="SUPFAM" id="SSF51306">
    <property type="entry name" value="LexA/Signal peptidase"/>
    <property type="match status" value="1"/>
</dbReference>
<dbReference type="PROSITE" id="PS51257">
    <property type="entry name" value="PROKAR_LIPOPROTEIN"/>
    <property type="match status" value="1"/>
</dbReference>
<dbReference type="Gene3D" id="2.10.109.10">
    <property type="entry name" value="Umud Fragment, subunit A"/>
    <property type="match status" value="1"/>
</dbReference>
<organism evidence="5 6">
    <name type="scientific">Paenibacillus violae</name>
    <dbReference type="NCBI Taxonomy" id="3077234"/>
    <lineage>
        <taxon>Bacteria</taxon>
        <taxon>Bacillati</taxon>
        <taxon>Bacillota</taxon>
        <taxon>Bacilli</taxon>
        <taxon>Bacillales</taxon>
        <taxon>Paenibacillaceae</taxon>
        <taxon>Paenibacillus</taxon>
    </lineage>
</organism>
<proteinExistence type="inferred from homology"/>
<comment type="catalytic activity">
    <reaction evidence="3">
        <text>Cleavage of hydrophobic, N-terminal signal or leader sequences from secreted and periplasmic proteins.</text>
        <dbReference type="EC" id="3.4.21.89"/>
    </reaction>
</comment>
<dbReference type="Proteomes" id="UP001260980">
    <property type="component" value="Unassembled WGS sequence"/>
</dbReference>
<evidence type="ECO:0000259" key="4">
    <source>
        <dbReference type="Pfam" id="PF10502"/>
    </source>
</evidence>
<sequence>MKKSLVIVFFFLFVLGCSEQSITDSITLELPKRVELKQGLIAIENHNDGMARHNLEYISKDKGKIAVDPNYFKENGYNRGDVIYYKTPAIDTNKYPRLNPPEFNISRVIALPGEVIEIKKGQVYVNDKRLDTFYGKALSWGLEENEYFMTVNKPGSALCDESCQKTMKEYFSMEMNKVRVPEGHLFVMGDTWWRSIDSQIFGSLPFSNVNGRVLGYVSNE</sequence>
<comment type="subcellular location">
    <subcellularLocation>
        <location evidence="1">Cell membrane</location>
        <topology evidence="1">Single-pass type II membrane protein</topology>
    </subcellularLocation>
    <subcellularLocation>
        <location evidence="3">Membrane</location>
        <topology evidence="3">Single-pass type II membrane protein</topology>
    </subcellularLocation>
</comment>
<dbReference type="EC" id="3.4.21.89" evidence="3"/>
<accession>A0ABU3RQ90</accession>
<feature type="domain" description="Peptidase S26" evidence="4">
    <location>
        <begin position="74"/>
        <end position="213"/>
    </location>
</feature>
<evidence type="ECO:0000313" key="6">
    <source>
        <dbReference type="Proteomes" id="UP001260980"/>
    </source>
</evidence>
<dbReference type="InterPro" id="IPR036286">
    <property type="entry name" value="LexA/Signal_pep-like_sf"/>
</dbReference>
<comment type="similarity">
    <text evidence="2 3">Belongs to the peptidase S26 family.</text>
</comment>
<dbReference type="Pfam" id="PF10502">
    <property type="entry name" value="Peptidase_S26"/>
    <property type="match status" value="1"/>
</dbReference>
<dbReference type="EMBL" id="JAWCUD010000018">
    <property type="protein sequence ID" value="MDU0206022.1"/>
    <property type="molecule type" value="Genomic_DNA"/>
</dbReference>
<gene>
    <name evidence="5" type="primary">lepB</name>
    <name evidence="5" type="ORF">RQP52_33620</name>
</gene>
<comment type="caution">
    <text evidence="5">The sequence shown here is derived from an EMBL/GenBank/DDBJ whole genome shotgun (WGS) entry which is preliminary data.</text>
</comment>
<evidence type="ECO:0000256" key="3">
    <source>
        <dbReference type="RuleBase" id="RU362042"/>
    </source>
</evidence>
<evidence type="ECO:0000313" key="5">
    <source>
        <dbReference type="EMBL" id="MDU0206022.1"/>
    </source>
</evidence>
<name>A0ABU3RQ90_9BACL</name>
<dbReference type="RefSeq" id="WP_315955888.1">
    <property type="nucleotide sequence ID" value="NZ_JAWCUD010000018.1"/>
</dbReference>
<keyword evidence="6" id="KW-1185">Reference proteome</keyword>
<dbReference type="PRINTS" id="PR00727">
    <property type="entry name" value="LEADERPTASE"/>
</dbReference>
<dbReference type="GO" id="GO:0009003">
    <property type="term" value="F:signal peptidase activity"/>
    <property type="evidence" value="ECO:0007669"/>
    <property type="project" value="UniProtKB-EC"/>
</dbReference>
<keyword evidence="3" id="KW-0645">Protease</keyword>
<protein>
    <recommendedName>
        <fullName evidence="3">Signal peptidase I</fullName>
        <ecNumber evidence="3">3.4.21.89</ecNumber>
    </recommendedName>
</protein>
<keyword evidence="3 5" id="KW-0378">Hydrolase</keyword>
<dbReference type="PANTHER" id="PTHR43390">
    <property type="entry name" value="SIGNAL PEPTIDASE I"/>
    <property type="match status" value="1"/>
</dbReference>